<name>A0A081NH45_9GAMM</name>
<organism evidence="1 2">
    <name type="scientific">Endozoicomonas numazuensis</name>
    <dbReference type="NCBI Taxonomy" id="1137799"/>
    <lineage>
        <taxon>Bacteria</taxon>
        <taxon>Pseudomonadati</taxon>
        <taxon>Pseudomonadota</taxon>
        <taxon>Gammaproteobacteria</taxon>
        <taxon>Oceanospirillales</taxon>
        <taxon>Endozoicomonadaceae</taxon>
        <taxon>Endozoicomonas</taxon>
    </lineage>
</organism>
<reference evidence="1 2" key="1">
    <citation type="submission" date="2014-06" db="EMBL/GenBank/DDBJ databases">
        <title>Whole Genome Sequences of Three Symbiotic Endozoicomonas Bacteria.</title>
        <authorList>
            <person name="Neave M.J."/>
            <person name="Apprill A."/>
            <person name="Voolstra C.R."/>
        </authorList>
    </citation>
    <scope>NUCLEOTIDE SEQUENCE [LARGE SCALE GENOMIC DNA]</scope>
    <source>
        <strain evidence="1 2">DSM 25634</strain>
    </source>
</reference>
<dbReference type="AlphaFoldDB" id="A0A081NH45"/>
<dbReference type="EMBL" id="JOKH01000002">
    <property type="protein sequence ID" value="KEQ17768.1"/>
    <property type="molecule type" value="Genomic_DNA"/>
</dbReference>
<dbReference type="Proteomes" id="UP000028073">
    <property type="component" value="Unassembled WGS sequence"/>
</dbReference>
<protein>
    <submittedName>
        <fullName evidence="1">Uncharacterized protein</fullName>
    </submittedName>
</protein>
<proteinExistence type="predicted"/>
<accession>A0A081NH45</accession>
<sequence>MKKGDHKSDRRSREVSSLIELAAKRGASVNWLVQGEGSEVMQGALKDLKRTPLSDSIKSQLGKQKLFFSNHTASIRELEKLIDELGLSKDSKWYNSAPLDLIAGGVRNNNLIAEIVMAGEKAAQDARANNESVVGAHARNVSKRVLNTPVAATAIGGYGMAKIYGQLGSEASGIGAAAVAFAFATLKKGPGMMDAIKTLLALANGSGRGVWYDNNEQFARDVRRARAVA</sequence>
<keyword evidence="2" id="KW-1185">Reference proteome</keyword>
<gene>
    <name evidence="1" type="ORF">GZ78_08820</name>
</gene>
<evidence type="ECO:0000313" key="1">
    <source>
        <dbReference type="EMBL" id="KEQ17768.1"/>
    </source>
</evidence>
<comment type="caution">
    <text evidence="1">The sequence shown here is derived from an EMBL/GenBank/DDBJ whole genome shotgun (WGS) entry which is preliminary data.</text>
</comment>
<evidence type="ECO:0000313" key="2">
    <source>
        <dbReference type="Proteomes" id="UP000028073"/>
    </source>
</evidence>
<dbReference type="STRING" id="1137799.GZ78_08820"/>